<feature type="domain" description="GCVT N-terminal" evidence="3">
    <location>
        <begin position="616"/>
        <end position="884"/>
    </location>
</feature>
<dbReference type="PIRSF" id="PIRSF037980">
    <property type="entry name" value="SoxA"/>
    <property type="match status" value="1"/>
</dbReference>
<feature type="domain" description="SoxA A3" evidence="6">
    <location>
        <begin position="518"/>
        <end position="601"/>
    </location>
</feature>
<dbReference type="InterPro" id="IPR023753">
    <property type="entry name" value="FAD/NAD-binding_dom"/>
</dbReference>
<dbReference type="InterPro" id="IPR029043">
    <property type="entry name" value="GcvT/YgfZ_C"/>
</dbReference>
<dbReference type="NCBIfam" id="TIGR01372">
    <property type="entry name" value="soxA"/>
    <property type="match status" value="1"/>
</dbReference>
<dbReference type="GO" id="GO:0046653">
    <property type="term" value="P:tetrahydrofolate metabolic process"/>
    <property type="evidence" value="ECO:0007669"/>
    <property type="project" value="InterPro"/>
</dbReference>
<dbReference type="PRINTS" id="PR00469">
    <property type="entry name" value="PNDRDTASEII"/>
</dbReference>
<gene>
    <name evidence="7" type="ORF">SAMN05192563_1004415</name>
</gene>
<dbReference type="InterPro" id="IPR013977">
    <property type="entry name" value="GcvT_C"/>
</dbReference>
<dbReference type="Gene3D" id="1.10.10.1100">
    <property type="entry name" value="BFD-like [2Fe-2S]-binding domain"/>
    <property type="match status" value="1"/>
</dbReference>
<dbReference type="RefSeq" id="WP_093633989.1">
    <property type="nucleotide sequence ID" value="NZ_FPBH01000004.1"/>
</dbReference>
<dbReference type="Gene3D" id="3.50.50.60">
    <property type="entry name" value="FAD/NAD(P)-binding domain"/>
    <property type="match status" value="2"/>
</dbReference>
<evidence type="ECO:0000313" key="8">
    <source>
        <dbReference type="Proteomes" id="UP000198844"/>
    </source>
</evidence>
<dbReference type="PRINTS" id="PR00368">
    <property type="entry name" value="FADPNR"/>
</dbReference>
<name>A0A1I7BET2_9BURK</name>
<evidence type="ECO:0000256" key="2">
    <source>
        <dbReference type="ARBA" id="ARBA00023002"/>
    </source>
</evidence>
<dbReference type="GO" id="GO:0008115">
    <property type="term" value="F:sarcosine oxidase activity"/>
    <property type="evidence" value="ECO:0007669"/>
    <property type="project" value="InterPro"/>
</dbReference>
<dbReference type="PANTHER" id="PTHR43757:SF2">
    <property type="entry name" value="AMINOMETHYLTRANSFERASE, MITOCHONDRIAL"/>
    <property type="match status" value="1"/>
</dbReference>
<dbReference type="InterPro" id="IPR006222">
    <property type="entry name" value="GCVT_N"/>
</dbReference>
<dbReference type="SUPFAM" id="SSF51905">
    <property type="entry name" value="FAD/NAD(P)-binding domain"/>
    <property type="match status" value="1"/>
</dbReference>
<feature type="domain" description="Aminomethyltransferase C-terminal" evidence="5">
    <location>
        <begin position="905"/>
        <end position="989"/>
    </location>
</feature>
<dbReference type="InterPro" id="IPR028896">
    <property type="entry name" value="GcvT/YgfZ/DmdA"/>
</dbReference>
<dbReference type="Pfam" id="PF08669">
    <property type="entry name" value="GCV_T_C"/>
    <property type="match status" value="1"/>
</dbReference>
<organism evidence="7 8">
    <name type="scientific">Paraburkholderia aspalathi</name>
    <dbReference type="NCBI Taxonomy" id="1324617"/>
    <lineage>
        <taxon>Bacteria</taxon>
        <taxon>Pseudomonadati</taxon>
        <taxon>Pseudomonadota</taxon>
        <taxon>Betaproteobacteria</taxon>
        <taxon>Burkholderiales</taxon>
        <taxon>Burkholderiaceae</taxon>
        <taxon>Paraburkholderia</taxon>
    </lineage>
</organism>
<evidence type="ECO:0000256" key="1">
    <source>
        <dbReference type="ARBA" id="ARBA00008609"/>
    </source>
</evidence>
<dbReference type="Pfam" id="PF01571">
    <property type="entry name" value="GCV_T"/>
    <property type="match status" value="1"/>
</dbReference>
<dbReference type="Pfam" id="PF07992">
    <property type="entry name" value="Pyr_redox_2"/>
    <property type="match status" value="1"/>
</dbReference>
<accession>A0A1I7BET2</accession>
<keyword evidence="2" id="KW-0560">Oxidoreductase</keyword>
<sequence>MSAQNFRRPEGGRIDRDTPRNFTFDGRRYTGYEGDTLASALLANGVRLVGRSFKYHRPRGIFSAGAEEPNALVALGTGNRSEPNTRATTVELFEGLTAHSQNAWPSVRFDLGAVNGLLSPLLSAGFYYKTFMWPAGAWEWYEKFIRRAAGMGRATHQADPDNYESAHDFCDLLIVGAGPAGLAVASVAARSGLRVTVVEEHSQLGGGLRFEREHIGSDSAETWLDRITAELAKRPNVTLLNRTTAFGYYDGNTVGVVERVSDHRAESLPGEPRQRVRLIRAKKVVLATGAIERPLVFVNNDLPGIMLASGVREYCNAYAAIPGRRVVIATNNDSAYQCARDLAESGVTVLAIVDARPHVHGSLIEAIERRGIEIIRGHVVTRAVGSRQLRSVCLAPTGVSHGNATRRIDCDLLAVSGGWSPVIHLQSQRSVKPVFDAALDAFVAAQDTSECVCVGAIRGLTSTVDSIVAGLRTGEDITTQFGHSASDISGLIGLLPKTDVANPLLPLADDRSLRAGSGKAFIDLQTDVTESDVALAHREGYVSVEHLKRYTTLGMGTDQGKTSNLNGMAAMANQRGTSVPAVGTTTFRPPYTPVAMGALAGGATGAHFRPARRTPIHAWHVAHGAHMSEMSSWMRPWYYRSSGADVNAAYVHEMKVVRNGVGMVDVSTLGKIDVQGPDAAEFLNRVYVNNWHSLAVGKARYGVMLRDDGFVFDDGTTSRLADHHFFMTTTTANAAPVLSRLEFLLDTSWPDLQVHVTSVTDQWGAIAVAGPLSRTLLASALQGDFSKETLPFMGCTAALFDDVTVRVHRISFSGELAYEIYCPANDAARLWDRLYKSGKALGVIAYGLEAMGALRTEKGHAAGPELDGRTTLDDLGLGRMAKTKPFAGSVLRKREALCSTDRAVLVGLKPEDPSERLRPGCIVFPEDGPISGHGIGHVTSTTWSPTLAGHIGLGLVKRGQQYAGRKLRAVYPLLGETVSVVVVDPVFLDPEGERVRA</sequence>
<dbReference type="SUPFAM" id="SSF103025">
    <property type="entry name" value="Folate-binding domain"/>
    <property type="match status" value="1"/>
</dbReference>
<feature type="domain" description="FAD/NAD(P)-binding" evidence="4">
    <location>
        <begin position="171"/>
        <end position="427"/>
    </location>
</feature>
<dbReference type="SUPFAM" id="SSF101790">
    <property type="entry name" value="Aminomethyltransferase beta-barrel domain"/>
    <property type="match status" value="1"/>
</dbReference>
<protein>
    <submittedName>
        <fullName evidence="7">N-methylglutamate dehydrogenase subunit C</fullName>
    </submittedName>
</protein>
<evidence type="ECO:0000259" key="5">
    <source>
        <dbReference type="Pfam" id="PF08669"/>
    </source>
</evidence>
<dbReference type="InterPro" id="IPR041854">
    <property type="entry name" value="BFD-like_2Fe2S-bd_dom_sf"/>
</dbReference>
<dbReference type="EMBL" id="FPBH01000004">
    <property type="protein sequence ID" value="SFT85674.1"/>
    <property type="molecule type" value="Genomic_DNA"/>
</dbReference>
<evidence type="ECO:0000259" key="3">
    <source>
        <dbReference type="Pfam" id="PF01571"/>
    </source>
</evidence>
<dbReference type="InterPro" id="IPR042204">
    <property type="entry name" value="2Fe-2S-bd_N"/>
</dbReference>
<dbReference type="InterPro" id="IPR027266">
    <property type="entry name" value="TrmE/GcvT-like"/>
</dbReference>
<reference evidence="7 8" key="1">
    <citation type="submission" date="2016-10" db="EMBL/GenBank/DDBJ databases">
        <authorList>
            <person name="de Groot N.N."/>
        </authorList>
    </citation>
    <scope>NUCLEOTIDE SEQUENCE [LARGE SCALE GENOMIC DNA]</scope>
    <source>
        <strain evidence="7 8">LMG 27731</strain>
    </source>
</reference>
<evidence type="ECO:0000259" key="4">
    <source>
        <dbReference type="Pfam" id="PF07992"/>
    </source>
</evidence>
<dbReference type="AlphaFoldDB" id="A0A1I7BET2"/>
<dbReference type="Pfam" id="PF13510">
    <property type="entry name" value="Fer2_4"/>
    <property type="match status" value="1"/>
</dbReference>
<comment type="similarity">
    <text evidence="1">Belongs to the GcvT family.</text>
</comment>
<proteinExistence type="inferred from homology"/>
<dbReference type="Gene3D" id="3.10.20.440">
    <property type="entry name" value="2Fe-2S iron-sulphur cluster binding domain, sarcosine oxidase, alpha subunit, N-terminal domain"/>
    <property type="match status" value="1"/>
</dbReference>
<dbReference type="OrthoDB" id="5287468at2"/>
<dbReference type="Gene3D" id="3.30.1360.120">
    <property type="entry name" value="Probable tRNA modification gtpase trme, domain 1"/>
    <property type="match status" value="1"/>
</dbReference>
<dbReference type="InterPro" id="IPR041117">
    <property type="entry name" value="SoxA_A3"/>
</dbReference>
<dbReference type="InterPro" id="IPR006277">
    <property type="entry name" value="Sarcosine_oxidase_asu"/>
</dbReference>
<dbReference type="Pfam" id="PF17806">
    <property type="entry name" value="SO_alpha_A3"/>
    <property type="match status" value="1"/>
</dbReference>
<evidence type="ECO:0000313" key="7">
    <source>
        <dbReference type="EMBL" id="SFT85674.1"/>
    </source>
</evidence>
<dbReference type="Proteomes" id="UP000198844">
    <property type="component" value="Unassembled WGS sequence"/>
</dbReference>
<dbReference type="InterPro" id="IPR036188">
    <property type="entry name" value="FAD/NAD-bd_sf"/>
</dbReference>
<dbReference type="PANTHER" id="PTHR43757">
    <property type="entry name" value="AMINOMETHYLTRANSFERASE"/>
    <property type="match status" value="1"/>
</dbReference>
<evidence type="ECO:0000259" key="6">
    <source>
        <dbReference type="Pfam" id="PF17806"/>
    </source>
</evidence>